<sequence length="136" mass="14785">MALRVLAHVENVMASNKSQETELSDLVGLVQTRYADSSQTQPITLRAPQSSQPSPVLSFLSLGKKKKKEKKKVPGTEGSWRAVEVAGRGRGREAGKEAEKAEEEVPYLREGKVLKGDGRYHHGEEGSNTVSVSVPT</sequence>
<accession>A0AAI9TY06</accession>
<feature type="compositionally biased region" description="Basic and acidic residues" evidence="1">
    <location>
        <begin position="90"/>
        <end position="99"/>
    </location>
</feature>
<dbReference type="EMBL" id="MPDP01000313">
    <property type="protein sequence ID" value="KAK1447975.1"/>
    <property type="molecule type" value="Genomic_DNA"/>
</dbReference>
<feature type="compositionally biased region" description="Basic and acidic residues" evidence="1">
    <location>
        <begin position="106"/>
        <end position="125"/>
    </location>
</feature>
<keyword evidence="3" id="KW-1185">Reference proteome</keyword>
<gene>
    <name evidence="2" type="ORF">CCUS01_12050</name>
</gene>
<dbReference type="AlphaFoldDB" id="A0AAI9TY06"/>
<dbReference type="Proteomes" id="UP001239213">
    <property type="component" value="Unassembled WGS sequence"/>
</dbReference>
<organism evidence="2 3">
    <name type="scientific">Colletotrichum cuscutae</name>
    <dbReference type="NCBI Taxonomy" id="1209917"/>
    <lineage>
        <taxon>Eukaryota</taxon>
        <taxon>Fungi</taxon>
        <taxon>Dikarya</taxon>
        <taxon>Ascomycota</taxon>
        <taxon>Pezizomycotina</taxon>
        <taxon>Sordariomycetes</taxon>
        <taxon>Hypocreomycetidae</taxon>
        <taxon>Glomerellales</taxon>
        <taxon>Glomerellaceae</taxon>
        <taxon>Colletotrichum</taxon>
        <taxon>Colletotrichum acutatum species complex</taxon>
    </lineage>
</organism>
<feature type="compositionally biased region" description="Basic residues" evidence="1">
    <location>
        <begin position="63"/>
        <end position="73"/>
    </location>
</feature>
<feature type="compositionally biased region" description="Polar residues" evidence="1">
    <location>
        <begin position="38"/>
        <end position="55"/>
    </location>
</feature>
<evidence type="ECO:0000256" key="1">
    <source>
        <dbReference type="SAM" id="MobiDB-lite"/>
    </source>
</evidence>
<evidence type="ECO:0000313" key="3">
    <source>
        <dbReference type="Proteomes" id="UP001239213"/>
    </source>
</evidence>
<feature type="region of interest" description="Disordered" evidence="1">
    <location>
        <begin position="38"/>
        <end position="136"/>
    </location>
</feature>
<comment type="caution">
    <text evidence="2">The sequence shown here is derived from an EMBL/GenBank/DDBJ whole genome shotgun (WGS) entry which is preliminary data.</text>
</comment>
<proteinExistence type="predicted"/>
<reference evidence="2" key="1">
    <citation type="submission" date="2016-11" db="EMBL/GenBank/DDBJ databases">
        <title>The genome sequence of Colletotrichum cuscutae.</title>
        <authorList>
            <person name="Baroncelli R."/>
        </authorList>
    </citation>
    <scope>NUCLEOTIDE SEQUENCE</scope>
    <source>
        <strain evidence="2">IMI 304802</strain>
    </source>
</reference>
<protein>
    <submittedName>
        <fullName evidence="2">Uncharacterized protein</fullName>
    </submittedName>
</protein>
<name>A0AAI9TY06_9PEZI</name>
<evidence type="ECO:0000313" key="2">
    <source>
        <dbReference type="EMBL" id="KAK1447975.1"/>
    </source>
</evidence>
<feature type="compositionally biased region" description="Polar residues" evidence="1">
    <location>
        <begin position="126"/>
        <end position="136"/>
    </location>
</feature>